<organism evidence="3 4">
    <name type="scientific">Mycolicibacter sinensis (strain JDM601)</name>
    <name type="common">Mycobacterium sinense</name>
    <dbReference type="NCBI Taxonomy" id="875328"/>
    <lineage>
        <taxon>Bacteria</taxon>
        <taxon>Bacillati</taxon>
        <taxon>Actinomycetota</taxon>
        <taxon>Actinomycetes</taxon>
        <taxon>Mycobacteriales</taxon>
        <taxon>Mycobacteriaceae</taxon>
        <taxon>Mycolicibacter</taxon>
    </lineage>
</organism>
<feature type="region of interest" description="Disordered" evidence="1">
    <location>
        <begin position="159"/>
        <end position="198"/>
    </location>
</feature>
<feature type="compositionally biased region" description="Low complexity" evidence="1">
    <location>
        <begin position="159"/>
        <end position="191"/>
    </location>
</feature>
<evidence type="ECO:0000256" key="1">
    <source>
        <dbReference type="SAM" id="MobiDB-lite"/>
    </source>
</evidence>
<keyword evidence="2" id="KW-0472">Membrane</keyword>
<dbReference type="eggNOG" id="COG3415">
    <property type="taxonomic scope" value="Bacteria"/>
</dbReference>
<proteinExistence type="predicted"/>
<evidence type="ECO:0008006" key="5">
    <source>
        <dbReference type="Google" id="ProtNLM"/>
    </source>
</evidence>
<sequence>MSRLTAIELEAETDRAKARRFFMGWLIAATVVSVGGNAAHAVLEWLPIVAVKIAVACLPPVVALIGIHGVAVLARSGHTARARTSATGGWVYGLSVAVTGLLALGAAVLSFAGLHSLAVAGGIDPHLAALWPICIDAGIAVSTIALVVLRPASAADQRAARAAATPDPAPASGRASRAAPAPSPRTAGAPAVRTASAPCPGTAHASAVQAVPAAGADPDTSAVARALVDAGATTKSVDQVAQVLAAHVDGAAITRIAANTGMHHKTVRTIINAATEHRQLAPVG</sequence>
<name>F5YRX8_MYCSD</name>
<evidence type="ECO:0000313" key="4">
    <source>
        <dbReference type="Proteomes" id="UP000009224"/>
    </source>
</evidence>
<reference evidence="3 4" key="1">
    <citation type="journal article" date="2011" name="J. Bacteriol.">
        <title>Complete genome sequence of a novel clinical isolate, the nontuberculous Mycobacterium strain JDM601.</title>
        <authorList>
            <person name="Zhang Z.Y."/>
            <person name="Sun Z.Q."/>
            <person name="Wang Z.L."/>
            <person name="Wen Z.L."/>
            <person name="Sun Q.W."/>
            <person name="Zhu Z.Q."/>
            <person name="Song Y.Z."/>
            <person name="Zhao J.W."/>
            <person name="Wang H.H."/>
            <person name="Zhang S.L."/>
            <person name="Guo X.K."/>
        </authorList>
    </citation>
    <scope>NUCLEOTIDE SEQUENCE [LARGE SCALE GENOMIC DNA]</scope>
    <source>
        <strain evidence="3 4">JDM601</strain>
    </source>
</reference>
<evidence type="ECO:0000256" key="2">
    <source>
        <dbReference type="SAM" id="Phobius"/>
    </source>
</evidence>
<dbReference type="Proteomes" id="UP000009224">
    <property type="component" value="Chromosome"/>
</dbReference>
<dbReference type="EMBL" id="CP002329">
    <property type="protein sequence ID" value="AEF34760.1"/>
    <property type="molecule type" value="Genomic_DNA"/>
</dbReference>
<dbReference type="OrthoDB" id="4722977at2"/>
<keyword evidence="2" id="KW-1133">Transmembrane helix</keyword>
<dbReference type="AlphaFoldDB" id="F5YRX8"/>
<dbReference type="HOGENOM" id="CLU_068660_0_0_11"/>
<feature type="transmembrane region" description="Helical" evidence="2">
    <location>
        <begin position="86"/>
        <end position="109"/>
    </location>
</feature>
<accession>F5YRX8</accession>
<evidence type="ECO:0000313" key="3">
    <source>
        <dbReference type="EMBL" id="AEF34760.1"/>
    </source>
</evidence>
<gene>
    <name evidence="3" type="ordered locus">JDM601_0760</name>
</gene>
<feature type="transmembrane region" description="Helical" evidence="2">
    <location>
        <begin position="129"/>
        <end position="149"/>
    </location>
</feature>
<dbReference type="InterPro" id="IPR021235">
    <property type="entry name" value="DUF2637"/>
</dbReference>
<feature type="transmembrane region" description="Helical" evidence="2">
    <location>
        <begin position="49"/>
        <end position="74"/>
    </location>
</feature>
<protein>
    <recommendedName>
        <fullName evidence="5">DUF2637 domain-containing protein</fullName>
    </recommendedName>
</protein>
<dbReference type="RefSeq" id="WP_013827702.1">
    <property type="nucleotide sequence ID" value="NC_015576.1"/>
</dbReference>
<keyword evidence="4" id="KW-1185">Reference proteome</keyword>
<keyword evidence="2" id="KW-0812">Transmembrane</keyword>
<dbReference type="Pfam" id="PF10935">
    <property type="entry name" value="DUF2637"/>
    <property type="match status" value="1"/>
</dbReference>
<feature type="transmembrane region" description="Helical" evidence="2">
    <location>
        <begin position="21"/>
        <end position="43"/>
    </location>
</feature>
<dbReference type="KEGG" id="mjd:JDM601_0760"/>
<dbReference type="STRING" id="875328.JDM601_0760"/>